<feature type="compositionally biased region" description="Basic and acidic residues" evidence="1">
    <location>
        <begin position="73"/>
        <end position="84"/>
    </location>
</feature>
<dbReference type="EMBL" id="AEYP01108835">
    <property type="status" value="NOT_ANNOTATED_CDS"/>
    <property type="molecule type" value="Genomic_DNA"/>
</dbReference>
<dbReference type="AlphaFoldDB" id="M3XRM6"/>
<dbReference type="Ensembl" id="ENSMPUT00000001762.1">
    <property type="protein sequence ID" value="ENSMPUP00000001726.1"/>
    <property type="gene ID" value="ENSMPUG00000001744.1"/>
</dbReference>
<proteinExistence type="predicted"/>
<evidence type="ECO:0000256" key="1">
    <source>
        <dbReference type="SAM" id="MobiDB-lite"/>
    </source>
</evidence>
<name>M3XRM6_MUSPF</name>
<dbReference type="InParanoid" id="M3XRM6"/>
<feature type="compositionally biased region" description="Gly residues" evidence="1">
    <location>
        <begin position="1"/>
        <end position="12"/>
    </location>
</feature>
<evidence type="ECO:0000313" key="2">
    <source>
        <dbReference type="Ensembl" id="ENSMPUP00000001726.1"/>
    </source>
</evidence>
<protein>
    <submittedName>
        <fullName evidence="2">Uncharacterized protein</fullName>
    </submittedName>
</protein>
<organism evidence="2">
    <name type="scientific">Mustela putorius furo</name>
    <name type="common">European domestic ferret</name>
    <name type="synonym">Mustela furo</name>
    <dbReference type="NCBI Taxonomy" id="9669"/>
    <lineage>
        <taxon>Eukaryota</taxon>
        <taxon>Metazoa</taxon>
        <taxon>Chordata</taxon>
        <taxon>Craniata</taxon>
        <taxon>Vertebrata</taxon>
        <taxon>Euteleostomi</taxon>
        <taxon>Mammalia</taxon>
        <taxon>Eutheria</taxon>
        <taxon>Laurasiatheria</taxon>
        <taxon>Carnivora</taxon>
        <taxon>Caniformia</taxon>
        <taxon>Musteloidea</taxon>
        <taxon>Mustelidae</taxon>
        <taxon>Mustelinae</taxon>
        <taxon>Mustela</taxon>
    </lineage>
</organism>
<accession>M3XRM6</accession>
<feature type="compositionally biased region" description="Polar residues" evidence="1">
    <location>
        <begin position="26"/>
        <end position="36"/>
    </location>
</feature>
<dbReference type="HOGENOM" id="CLU_2126744_0_0_1"/>
<sequence length="114" mass="11737">AAGGGAPSGSSGGSRKSGKEPPGSGDLTSLTTQPNGIGTHVSRHPHSRQNPPAQLISGQILREETCSAAAYRSPEDAGRGELARQTRPLTGQVVSGFPDDSGPLAKRIKRPRMN</sequence>
<feature type="region of interest" description="Disordered" evidence="1">
    <location>
        <begin position="1"/>
        <end position="114"/>
    </location>
</feature>
<reference evidence="2" key="1">
    <citation type="submission" date="2024-06" db="UniProtKB">
        <authorList>
            <consortium name="Ensembl"/>
        </authorList>
    </citation>
    <scope>IDENTIFICATION</scope>
</reference>